<keyword evidence="2" id="KW-1185">Reference proteome</keyword>
<accession>A0ABW5ZSX4</accession>
<sequence>MNKLESLKREFDVIELEERLEMVQLISLEAENSTNGCCCGSDGTCKPA</sequence>
<evidence type="ECO:0008006" key="3">
    <source>
        <dbReference type="Google" id="ProtNLM"/>
    </source>
</evidence>
<protein>
    <recommendedName>
        <fullName evidence="3">Natural product</fullName>
    </recommendedName>
</protein>
<reference evidence="2" key="1">
    <citation type="journal article" date="2019" name="Int. J. Syst. Evol. Microbiol.">
        <title>The Global Catalogue of Microorganisms (GCM) 10K type strain sequencing project: providing services to taxonomists for standard genome sequencing and annotation.</title>
        <authorList>
            <consortium name="The Broad Institute Genomics Platform"/>
            <consortium name="The Broad Institute Genome Sequencing Center for Infectious Disease"/>
            <person name="Wu L."/>
            <person name="Ma J."/>
        </authorList>
    </citation>
    <scope>NUCLEOTIDE SEQUENCE [LARGE SCALE GENOMIC DNA]</scope>
    <source>
        <strain evidence="2">KCTC 32514</strain>
    </source>
</reference>
<name>A0ABW5ZSX4_9FLAO</name>
<organism evidence="1 2">
    <name type="scientific">Psychroserpens luteus</name>
    <dbReference type="NCBI Taxonomy" id="1434066"/>
    <lineage>
        <taxon>Bacteria</taxon>
        <taxon>Pseudomonadati</taxon>
        <taxon>Bacteroidota</taxon>
        <taxon>Flavobacteriia</taxon>
        <taxon>Flavobacteriales</taxon>
        <taxon>Flavobacteriaceae</taxon>
        <taxon>Psychroserpens</taxon>
    </lineage>
</organism>
<gene>
    <name evidence="1" type="ORF">ACFS29_10350</name>
</gene>
<comment type="caution">
    <text evidence="1">The sequence shown here is derived from an EMBL/GenBank/DDBJ whole genome shotgun (WGS) entry which is preliminary data.</text>
</comment>
<dbReference type="EMBL" id="JBHUOS010000009">
    <property type="protein sequence ID" value="MFD2916042.1"/>
    <property type="molecule type" value="Genomic_DNA"/>
</dbReference>
<evidence type="ECO:0000313" key="2">
    <source>
        <dbReference type="Proteomes" id="UP001597548"/>
    </source>
</evidence>
<proteinExistence type="predicted"/>
<dbReference type="RefSeq" id="WP_194508056.1">
    <property type="nucleotide sequence ID" value="NZ_JADILU010000004.1"/>
</dbReference>
<evidence type="ECO:0000313" key="1">
    <source>
        <dbReference type="EMBL" id="MFD2916042.1"/>
    </source>
</evidence>
<dbReference type="Proteomes" id="UP001597548">
    <property type="component" value="Unassembled WGS sequence"/>
</dbReference>